<accession>S4MUT6</accession>
<evidence type="ECO:0000256" key="2">
    <source>
        <dbReference type="SAM" id="Phobius"/>
    </source>
</evidence>
<proteinExistence type="predicted"/>
<protein>
    <submittedName>
        <fullName evidence="3">Uncharacterized protein</fullName>
    </submittedName>
</protein>
<feature type="compositionally biased region" description="Basic residues" evidence="1">
    <location>
        <begin position="28"/>
        <end position="39"/>
    </location>
</feature>
<feature type="region of interest" description="Disordered" evidence="1">
    <location>
        <begin position="1"/>
        <end position="41"/>
    </location>
</feature>
<keyword evidence="2" id="KW-0812">Transmembrane</keyword>
<feature type="compositionally biased region" description="Pro residues" evidence="1">
    <location>
        <begin position="164"/>
        <end position="182"/>
    </location>
</feature>
<feature type="compositionally biased region" description="Polar residues" evidence="1">
    <location>
        <begin position="141"/>
        <end position="150"/>
    </location>
</feature>
<feature type="compositionally biased region" description="Low complexity" evidence="1">
    <location>
        <begin position="83"/>
        <end position="107"/>
    </location>
</feature>
<sequence>MTTTNTSAKPQRDTGAPGETDSFSPRARGGRHRKPRPRKALLAAGGLALAAGALSLVRLTSGPGPSTDSVGTVEAEPRPDPVTTGTDEATNTAATATPEASPSSPTALGGLTPSPGTRGPVAAPPAPSTSIDTRGADTAANPRTTTVPDTTNPPAPTSRGEAPRPAPTQPSPPSRTTPAPAPEPEKPEKPEKPQDPDLCVPVIGVCVDPLD</sequence>
<keyword evidence="4" id="KW-1185">Reference proteome</keyword>
<evidence type="ECO:0000256" key="1">
    <source>
        <dbReference type="SAM" id="MobiDB-lite"/>
    </source>
</evidence>
<dbReference type="Proteomes" id="UP000015001">
    <property type="component" value="Unassembled WGS sequence"/>
</dbReference>
<dbReference type="RefSeq" id="WP_020274357.1">
    <property type="nucleotide sequence ID" value="NZ_KE354256.1"/>
</dbReference>
<dbReference type="EMBL" id="AOPY01001497">
    <property type="protein sequence ID" value="EPJ37467.1"/>
    <property type="molecule type" value="Genomic_DNA"/>
</dbReference>
<reference evidence="3 4" key="1">
    <citation type="submission" date="2013-02" db="EMBL/GenBank/DDBJ databases">
        <title>Draft Genome Sequence of Streptomyces afghaniensis, Which Produces Compounds of the Julimycin B-Complex.</title>
        <authorList>
            <person name="Gruening B.A."/>
            <person name="Praeg A."/>
            <person name="Erxleben A."/>
            <person name="Guenther S."/>
            <person name="Fiedler H.-P."/>
            <person name="Goodfellow M."/>
            <person name="Mueller M."/>
        </authorList>
    </citation>
    <scope>NUCLEOTIDE SEQUENCE [LARGE SCALE GENOMIC DNA]</scope>
    <source>
        <strain evidence="3 4">772</strain>
    </source>
</reference>
<dbReference type="AlphaFoldDB" id="S4MUT6"/>
<feature type="compositionally biased region" description="Basic and acidic residues" evidence="1">
    <location>
        <begin position="183"/>
        <end position="195"/>
    </location>
</feature>
<gene>
    <name evidence="3" type="ORF">STAFG_5476</name>
</gene>
<name>S4MUT6_9ACTN</name>
<dbReference type="PATRIC" id="fig|1283301.3.peg.5444"/>
<feature type="transmembrane region" description="Helical" evidence="2">
    <location>
        <begin position="40"/>
        <end position="59"/>
    </location>
</feature>
<comment type="caution">
    <text evidence="3">The sequence shown here is derived from an EMBL/GenBank/DDBJ whole genome shotgun (WGS) entry which is preliminary data.</text>
</comment>
<evidence type="ECO:0000313" key="3">
    <source>
        <dbReference type="EMBL" id="EPJ37467.1"/>
    </source>
</evidence>
<keyword evidence="2" id="KW-1133">Transmembrane helix</keyword>
<dbReference type="HOGENOM" id="CLU_101000_0_0_11"/>
<organism evidence="3 4">
    <name type="scientific">Streptomyces afghaniensis 772</name>
    <dbReference type="NCBI Taxonomy" id="1283301"/>
    <lineage>
        <taxon>Bacteria</taxon>
        <taxon>Bacillati</taxon>
        <taxon>Actinomycetota</taxon>
        <taxon>Actinomycetes</taxon>
        <taxon>Kitasatosporales</taxon>
        <taxon>Streptomycetaceae</taxon>
        <taxon>Streptomyces</taxon>
    </lineage>
</organism>
<feature type="region of interest" description="Disordered" evidence="1">
    <location>
        <begin position="58"/>
        <end position="200"/>
    </location>
</feature>
<keyword evidence="2" id="KW-0472">Membrane</keyword>
<evidence type="ECO:0000313" key="4">
    <source>
        <dbReference type="Proteomes" id="UP000015001"/>
    </source>
</evidence>